<protein>
    <recommendedName>
        <fullName evidence="1">Retrotransposon gag domain-containing protein</fullName>
    </recommendedName>
</protein>
<dbReference type="EMBL" id="JBJUIK010000010">
    <property type="protein sequence ID" value="KAL3516483.1"/>
    <property type="molecule type" value="Genomic_DNA"/>
</dbReference>
<keyword evidence="3" id="KW-1185">Reference proteome</keyword>
<dbReference type="PANTHER" id="PTHR33223">
    <property type="entry name" value="CCHC-TYPE DOMAIN-CONTAINING PROTEIN"/>
    <property type="match status" value="1"/>
</dbReference>
<name>A0ABD2ZFI7_9GENT</name>
<gene>
    <name evidence="2" type="ORF">ACH5RR_023385</name>
</gene>
<dbReference type="Pfam" id="PF03732">
    <property type="entry name" value="Retrotrans_gag"/>
    <property type="match status" value="1"/>
</dbReference>
<reference evidence="2 3" key="1">
    <citation type="submission" date="2024-11" db="EMBL/GenBank/DDBJ databases">
        <title>A near-complete genome assembly of Cinchona calisaya.</title>
        <authorList>
            <person name="Lian D.C."/>
            <person name="Zhao X.W."/>
            <person name="Wei L."/>
        </authorList>
    </citation>
    <scope>NUCLEOTIDE SEQUENCE [LARGE SCALE GENOMIC DNA]</scope>
    <source>
        <tissue evidence="2">Nenye</tissue>
    </source>
</reference>
<feature type="domain" description="Retrotransposon gag" evidence="1">
    <location>
        <begin position="2"/>
        <end position="64"/>
    </location>
</feature>
<comment type="caution">
    <text evidence="2">The sequence shown here is derived from an EMBL/GenBank/DDBJ whole genome shotgun (WGS) entry which is preliminary data.</text>
</comment>
<dbReference type="AlphaFoldDB" id="A0ABD2ZFI7"/>
<evidence type="ECO:0000259" key="1">
    <source>
        <dbReference type="Pfam" id="PF03732"/>
    </source>
</evidence>
<sequence>MNKLFLAKYFLAFQTANIRKEICGIRQFNDESLYEYWERFKKLCASCPHHQISDSLLIQYFYEVLLPNESNMVDATSRRALDNLTINAARELISNMATRSQKFVTRREQPLKRVNDVNILSLKQQIASLTSLVRQLTSETMHTVQPYGIWSNEGHSIDMCPILQDEAQEQVNAAGGFLGELRTNYDPYSNTYNLGWRDHPNLRYRNPTQPQPQ</sequence>
<proteinExistence type="predicted"/>
<evidence type="ECO:0000313" key="3">
    <source>
        <dbReference type="Proteomes" id="UP001630127"/>
    </source>
</evidence>
<dbReference type="InterPro" id="IPR005162">
    <property type="entry name" value="Retrotrans_gag_dom"/>
</dbReference>
<organism evidence="2 3">
    <name type="scientific">Cinchona calisaya</name>
    <dbReference type="NCBI Taxonomy" id="153742"/>
    <lineage>
        <taxon>Eukaryota</taxon>
        <taxon>Viridiplantae</taxon>
        <taxon>Streptophyta</taxon>
        <taxon>Embryophyta</taxon>
        <taxon>Tracheophyta</taxon>
        <taxon>Spermatophyta</taxon>
        <taxon>Magnoliopsida</taxon>
        <taxon>eudicotyledons</taxon>
        <taxon>Gunneridae</taxon>
        <taxon>Pentapetalae</taxon>
        <taxon>asterids</taxon>
        <taxon>lamiids</taxon>
        <taxon>Gentianales</taxon>
        <taxon>Rubiaceae</taxon>
        <taxon>Cinchonoideae</taxon>
        <taxon>Cinchoneae</taxon>
        <taxon>Cinchona</taxon>
    </lineage>
</organism>
<dbReference type="PANTHER" id="PTHR33223:SF3">
    <property type="match status" value="1"/>
</dbReference>
<dbReference type="Proteomes" id="UP001630127">
    <property type="component" value="Unassembled WGS sequence"/>
</dbReference>
<evidence type="ECO:0000313" key="2">
    <source>
        <dbReference type="EMBL" id="KAL3516483.1"/>
    </source>
</evidence>
<accession>A0ABD2ZFI7</accession>